<sequence>MDTSSSWSDLDSFEANTNAAGSTTHFHQRRKTYNHTSTGNLDLSVTRTEANPHRTNAARSVCKKSGLYLSSAWRLVYMNSCHLPPHLYLLRTKWKRQTAVGFELLAEAGNFVAVQRILQTNSYWAYHPATQSIMESMKAMARLQSGADNEPSSGVVKSTEVLNSSKSPGDSSSFSPPTLSMSSQCGLVNRSLLTDSETTKAKSNKAFRSLSIPGTSVPVHLPDTISNCVTTKPVCNSTNNMLVKAGSKDSTLLPNDWFSSLGNSIWSDQTTTTTPHTSDHIPDGISADGKLGFDLTTYFNCCFRAMNCSQESKSISDPGVTTTSTLATEMGPETADFVTAKSAMLTANRLWQLGQTEEPLDSFNSASAPLDQTKLMEEWIAMNVWLKMHANQQTNGCLAELGPKAVFPPQVTP</sequence>
<dbReference type="AlphaFoldDB" id="A0A504Z1V9"/>
<evidence type="ECO:0000313" key="3">
    <source>
        <dbReference type="Proteomes" id="UP000316759"/>
    </source>
</evidence>
<feature type="region of interest" description="Disordered" evidence="1">
    <location>
        <begin position="144"/>
        <end position="183"/>
    </location>
</feature>
<dbReference type="OrthoDB" id="6159439at2759"/>
<organism evidence="2 3">
    <name type="scientific">Fasciola gigantica</name>
    <name type="common">Giant liver fluke</name>
    <dbReference type="NCBI Taxonomy" id="46835"/>
    <lineage>
        <taxon>Eukaryota</taxon>
        <taxon>Metazoa</taxon>
        <taxon>Spiralia</taxon>
        <taxon>Lophotrochozoa</taxon>
        <taxon>Platyhelminthes</taxon>
        <taxon>Trematoda</taxon>
        <taxon>Digenea</taxon>
        <taxon>Plagiorchiida</taxon>
        <taxon>Echinostomata</taxon>
        <taxon>Echinostomatoidea</taxon>
        <taxon>Fasciolidae</taxon>
        <taxon>Fasciola</taxon>
    </lineage>
</organism>
<feature type="compositionally biased region" description="Low complexity" evidence="1">
    <location>
        <begin position="164"/>
        <end position="183"/>
    </location>
</feature>
<gene>
    <name evidence="2" type="ORF">FGIG_09598</name>
</gene>
<proteinExistence type="predicted"/>
<reference evidence="2 3" key="1">
    <citation type="submission" date="2019-04" db="EMBL/GenBank/DDBJ databases">
        <title>Annotation for the trematode Fasciola gigantica.</title>
        <authorList>
            <person name="Choi Y.-J."/>
        </authorList>
    </citation>
    <scope>NUCLEOTIDE SEQUENCE [LARGE SCALE GENOMIC DNA]</scope>
    <source>
        <strain evidence="2">Uganda_cow_1</strain>
    </source>
</reference>
<evidence type="ECO:0000256" key="1">
    <source>
        <dbReference type="SAM" id="MobiDB-lite"/>
    </source>
</evidence>
<feature type="compositionally biased region" description="Polar residues" evidence="1">
    <location>
        <begin position="146"/>
        <end position="163"/>
    </location>
</feature>
<dbReference type="Proteomes" id="UP000316759">
    <property type="component" value="Unassembled WGS sequence"/>
</dbReference>
<accession>A0A504Z1V9</accession>
<protein>
    <submittedName>
        <fullName evidence="2">BarH 1</fullName>
    </submittedName>
</protein>
<comment type="caution">
    <text evidence="2">The sequence shown here is derived from an EMBL/GenBank/DDBJ whole genome shotgun (WGS) entry which is preliminary data.</text>
</comment>
<dbReference type="STRING" id="46835.A0A504Z1V9"/>
<evidence type="ECO:0000313" key="2">
    <source>
        <dbReference type="EMBL" id="TPP63928.1"/>
    </source>
</evidence>
<dbReference type="EMBL" id="SUNJ01005063">
    <property type="protein sequence ID" value="TPP63928.1"/>
    <property type="molecule type" value="Genomic_DNA"/>
</dbReference>
<keyword evidence="3" id="KW-1185">Reference proteome</keyword>
<name>A0A504Z1V9_FASGI</name>